<dbReference type="InterPro" id="IPR001633">
    <property type="entry name" value="EAL_dom"/>
</dbReference>
<dbReference type="STRING" id="1348253.LK09_14990"/>
<dbReference type="InterPro" id="IPR050706">
    <property type="entry name" value="Cyclic-di-GMP_PDE-like"/>
</dbReference>
<sequence>MMSLSSALHPDDLRRSLRTGGLDIAYQGQWDLASTGDDDPRNARPVAVEALARWSHPEFGEVPPDVFIPLAEEGGFLETLDTDVLQRAVRQVATWRAAGHDLALSVNAAPTHMSVAYADAVIRCAEGAGLEPPALTIEIVETPSPQFSSAMGEALSRLDRAGITVSVDDFGVGGTALHTLEGLPIREVKLDRSLVQRVDVQADRIIGQVIDAADRHGWRVVAEGIETVDDLNRSTRRRCHRGQGFLWGRAIPAADFEQLLARSGA</sequence>
<dbReference type="PROSITE" id="PS50883">
    <property type="entry name" value="EAL"/>
    <property type="match status" value="1"/>
</dbReference>
<dbReference type="Proteomes" id="UP000031030">
    <property type="component" value="Unassembled WGS sequence"/>
</dbReference>
<dbReference type="InterPro" id="IPR035919">
    <property type="entry name" value="EAL_sf"/>
</dbReference>
<dbReference type="GO" id="GO:0071111">
    <property type="term" value="F:cyclic-guanylate-specific phosphodiesterase activity"/>
    <property type="evidence" value="ECO:0007669"/>
    <property type="project" value="InterPro"/>
</dbReference>
<dbReference type="AlphaFoldDB" id="A0A0B2A4B2"/>
<dbReference type="Pfam" id="PF00563">
    <property type="entry name" value="EAL"/>
    <property type="match status" value="1"/>
</dbReference>
<feature type="domain" description="EAL" evidence="1">
    <location>
        <begin position="6"/>
        <end position="264"/>
    </location>
</feature>
<accession>A0A0B2A4B2</accession>
<proteinExistence type="predicted"/>
<keyword evidence="3" id="KW-1185">Reference proteome</keyword>
<dbReference type="SMART" id="SM00052">
    <property type="entry name" value="EAL"/>
    <property type="match status" value="1"/>
</dbReference>
<dbReference type="SUPFAM" id="SSF141868">
    <property type="entry name" value="EAL domain-like"/>
    <property type="match status" value="1"/>
</dbReference>
<gene>
    <name evidence="2" type="ORF">LK09_14990</name>
</gene>
<reference evidence="2 3" key="1">
    <citation type="submission" date="2014-11" db="EMBL/GenBank/DDBJ databases">
        <title>Genome sequence of Microbacterium mangrovi MUSC 115(T).</title>
        <authorList>
            <person name="Lee L.-H."/>
        </authorList>
    </citation>
    <scope>NUCLEOTIDE SEQUENCE [LARGE SCALE GENOMIC DNA]</scope>
    <source>
        <strain evidence="2 3">MUSC 115</strain>
    </source>
</reference>
<dbReference type="EMBL" id="JTDK01000014">
    <property type="protein sequence ID" value="KHK96624.1"/>
    <property type="molecule type" value="Genomic_DNA"/>
</dbReference>
<organism evidence="2 3">
    <name type="scientific">Microbacterium mangrovi</name>
    <dbReference type="NCBI Taxonomy" id="1348253"/>
    <lineage>
        <taxon>Bacteria</taxon>
        <taxon>Bacillati</taxon>
        <taxon>Actinomycetota</taxon>
        <taxon>Actinomycetes</taxon>
        <taxon>Micrococcales</taxon>
        <taxon>Microbacteriaceae</taxon>
        <taxon>Microbacterium</taxon>
    </lineage>
</organism>
<dbReference type="CDD" id="cd01948">
    <property type="entry name" value="EAL"/>
    <property type="match status" value="1"/>
</dbReference>
<dbReference type="Gene3D" id="3.20.20.450">
    <property type="entry name" value="EAL domain"/>
    <property type="match status" value="1"/>
</dbReference>
<comment type="caution">
    <text evidence="2">The sequence shown here is derived from an EMBL/GenBank/DDBJ whole genome shotgun (WGS) entry which is preliminary data.</text>
</comment>
<evidence type="ECO:0000313" key="3">
    <source>
        <dbReference type="Proteomes" id="UP000031030"/>
    </source>
</evidence>
<protein>
    <recommendedName>
        <fullName evidence="1">EAL domain-containing protein</fullName>
    </recommendedName>
</protein>
<evidence type="ECO:0000259" key="1">
    <source>
        <dbReference type="PROSITE" id="PS50883"/>
    </source>
</evidence>
<dbReference type="PANTHER" id="PTHR33121">
    <property type="entry name" value="CYCLIC DI-GMP PHOSPHODIESTERASE PDEF"/>
    <property type="match status" value="1"/>
</dbReference>
<name>A0A0B2A4B2_9MICO</name>
<evidence type="ECO:0000313" key="2">
    <source>
        <dbReference type="EMBL" id="KHK96624.1"/>
    </source>
</evidence>
<dbReference type="PANTHER" id="PTHR33121:SF79">
    <property type="entry name" value="CYCLIC DI-GMP PHOSPHODIESTERASE PDED-RELATED"/>
    <property type="match status" value="1"/>
</dbReference>